<keyword evidence="2" id="KW-1185">Reference proteome</keyword>
<dbReference type="Gene3D" id="1.20.910.10">
    <property type="entry name" value="Heme oxygenase-like"/>
    <property type="match status" value="1"/>
</dbReference>
<dbReference type="Proteomes" id="UP000316621">
    <property type="component" value="Chromosome 11"/>
</dbReference>
<dbReference type="InterPro" id="IPR016084">
    <property type="entry name" value="Haem_Oase-like_multi-hlx"/>
</dbReference>
<dbReference type="EMBL" id="CM010725">
    <property type="protein sequence ID" value="RZC84428.1"/>
    <property type="molecule type" value="Genomic_DNA"/>
</dbReference>
<dbReference type="SUPFAM" id="SSF48613">
    <property type="entry name" value="Heme oxygenase-like"/>
    <property type="match status" value="1"/>
</dbReference>
<organism evidence="1 2">
    <name type="scientific">Papaver somniferum</name>
    <name type="common">Opium poppy</name>
    <dbReference type="NCBI Taxonomy" id="3469"/>
    <lineage>
        <taxon>Eukaryota</taxon>
        <taxon>Viridiplantae</taxon>
        <taxon>Streptophyta</taxon>
        <taxon>Embryophyta</taxon>
        <taxon>Tracheophyta</taxon>
        <taxon>Spermatophyta</taxon>
        <taxon>Magnoliopsida</taxon>
        <taxon>Ranunculales</taxon>
        <taxon>Papaveraceae</taxon>
        <taxon>Papaveroideae</taxon>
        <taxon>Papaver</taxon>
    </lineage>
</organism>
<accession>A0A4Y7LIX0</accession>
<sequence>MFNFNRPFLSSATVHTGRNNLHADASSQGGRNEQNRTNADLHKRDFHHYINQWGHFLIAFPQAFDLVLESLEDQQEDVKAAILERRNFITQELQWHASFIQ</sequence>
<name>A0A4Y7LIX0_PAPSO</name>
<evidence type="ECO:0000313" key="2">
    <source>
        <dbReference type="Proteomes" id="UP000316621"/>
    </source>
</evidence>
<reference evidence="1 2" key="1">
    <citation type="journal article" date="2018" name="Science">
        <title>The opium poppy genome and morphinan production.</title>
        <authorList>
            <person name="Guo L."/>
            <person name="Winzer T."/>
            <person name="Yang X."/>
            <person name="Li Y."/>
            <person name="Ning Z."/>
            <person name="He Z."/>
            <person name="Teodor R."/>
            <person name="Lu Y."/>
            <person name="Bowser T.A."/>
            <person name="Graham I.A."/>
            <person name="Ye K."/>
        </authorList>
    </citation>
    <scope>NUCLEOTIDE SEQUENCE [LARGE SCALE GENOMIC DNA]</scope>
    <source>
        <strain evidence="2">cv. HN1</strain>
        <tissue evidence="1">Leaves</tissue>
    </source>
</reference>
<dbReference type="AlphaFoldDB" id="A0A4Y7LIX0"/>
<dbReference type="Gramene" id="RZC84428">
    <property type="protein sequence ID" value="RZC84428"/>
    <property type="gene ID" value="C5167_047209"/>
</dbReference>
<proteinExistence type="predicted"/>
<gene>
    <name evidence="1" type="ORF">C5167_047209</name>
</gene>
<protein>
    <submittedName>
        <fullName evidence="1">Uncharacterized protein</fullName>
    </submittedName>
</protein>
<feature type="non-terminal residue" evidence="1">
    <location>
        <position position="101"/>
    </location>
</feature>
<evidence type="ECO:0000313" key="1">
    <source>
        <dbReference type="EMBL" id="RZC84428.1"/>
    </source>
</evidence>